<dbReference type="EC" id="2.5.1.18" evidence="1"/>
<dbReference type="Pfam" id="PF02798">
    <property type="entry name" value="GST_N"/>
    <property type="match status" value="1"/>
</dbReference>
<comment type="catalytic activity">
    <reaction evidence="3">
        <text>RX + glutathione = an S-substituted glutathione + a halide anion + H(+)</text>
        <dbReference type="Rhea" id="RHEA:16437"/>
        <dbReference type="ChEBI" id="CHEBI:15378"/>
        <dbReference type="ChEBI" id="CHEBI:16042"/>
        <dbReference type="ChEBI" id="CHEBI:17792"/>
        <dbReference type="ChEBI" id="CHEBI:57925"/>
        <dbReference type="ChEBI" id="CHEBI:90779"/>
        <dbReference type="EC" id="2.5.1.18"/>
    </reaction>
</comment>
<sequence length="213" mass="24016">MSFKITGLPQSVCTIRVMEVLAEKGVTNFEMYKPNMATKEHKSKVHTDKQPFGVIPILEDDGLTLYESRAICRYLAIKFHSQGTPLVPALDDQKGWAFFEQHASVEVTHFDAFANLICMQKVFNPMKGLPTDNAVLEFAMEGLKQKLAIFDTILGKQAYMGGEVFSLIDIFYMPLMRTLFKAGSGNLIEGAPNVNEWWQKVSGRDSWRKVTQA</sequence>
<dbReference type="GO" id="GO:0043295">
    <property type="term" value="F:glutathione binding"/>
    <property type="evidence" value="ECO:0007669"/>
    <property type="project" value="TreeGrafter"/>
</dbReference>
<accession>A0A1L7XRI2</accession>
<dbReference type="SUPFAM" id="SSF52833">
    <property type="entry name" value="Thioredoxin-like"/>
    <property type="match status" value="1"/>
</dbReference>
<dbReference type="SFLD" id="SFLDG00358">
    <property type="entry name" value="Main_(cytGST)"/>
    <property type="match status" value="1"/>
</dbReference>
<dbReference type="GO" id="GO:0004364">
    <property type="term" value="F:glutathione transferase activity"/>
    <property type="evidence" value="ECO:0007669"/>
    <property type="project" value="UniProtKB-EC"/>
</dbReference>
<organism evidence="7 8">
    <name type="scientific">Phialocephala subalpina</name>
    <dbReference type="NCBI Taxonomy" id="576137"/>
    <lineage>
        <taxon>Eukaryota</taxon>
        <taxon>Fungi</taxon>
        <taxon>Dikarya</taxon>
        <taxon>Ascomycota</taxon>
        <taxon>Pezizomycotina</taxon>
        <taxon>Leotiomycetes</taxon>
        <taxon>Helotiales</taxon>
        <taxon>Mollisiaceae</taxon>
        <taxon>Phialocephala</taxon>
        <taxon>Phialocephala fortinii species complex</taxon>
    </lineage>
</organism>
<dbReference type="Proteomes" id="UP000184330">
    <property type="component" value="Unassembled WGS sequence"/>
</dbReference>
<dbReference type="SFLD" id="SFLDS00019">
    <property type="entry name" value="Glutathione_Transferase_(cytos"/>
    <property type="match status" value="1"/>
</dbReference>
<protein>
    <recommendedName>
        <fullName evidence="1">glutathione transferase</fullName>
        <ecNumber evidence="1">2.5.1.18</ecNumber>
    </recommendedName>
</protein>
<dbReference type="GO" id="GO:0005737">
    <property type="term" value="C:cytoplasm"/>
    <property type="evidence" value="ECO:0007669"/>
    <property type="project" value="TreeGrafter"/>
</dbReference>
<dbReference type="InterPro" id="IPR040079">
    <property type="entry name" value="Glutathione_S-Trfase"/>
</dbReference>
<keyword evidence="2 7" id="KW-0808">Transferase</keyword>
<evidence type="ECO:0000256" key="3">
    <source>
        <dbReference type="ARBA" id="ARBA00047960"/>
    </source>
</evidence>
<dbReference type="PANTHER" id="PTHR43900">
    <property type="entry name" value="GLUTATHIONE S-TRANSFERASE RHO"/>
    <property type="match status" value="1"/>
</dbReference>
<dbReference type="InterPro" id="IPR004045">
    <property type="entry name" value="Glutathione_S-Trfase_N"/>
</dbReference>
<dbReference type="PANTHER" id="PTHR43900:SF3">
    <property type="entry name" value="GLUTATHIONE S-TRANSFERASE RHO"/>
    <property type="match status" value="1"/>
</dbReference>
<evidence type="ECO:0000313" key="7">
    <source>
        <dbReference type="EMBL" id="CZR67537.1"/>
    </source>
</evidence>
<dbReference type="InterPro" id="IPR036282">
    <property type="entry name" value="Glutathione-S-Trfase_C_sf"/>
</dbReference>
<evidence type="ECO:0000313" key="8">
    <source>
        <dbReference type="Proteomes" id="UP000184330"/>
    </source>
</evidence>
<feature type="domain" description="GST C-terminal" evidence="6">
    <location>
        <begin position="92"/>
        <end position="213"/>
    </location>
</feature>
<dbReference type="Pfam" id="PF00043">
    <property type="entry name" value="GST_C"/>
    <property type="match status" value="1"/>
</dbReference>
<comment type="similarity">
    <text evidence="4">Belongs to the GST superfamily.</text>
</comment>
<evidence type="ECO:0000256" key="2">
    <source>
        <dbReference type="ARBA" id="ARBA00022679"/>
    </source>
</evidence>
<reference evidence="7 8" key="1">
    <citation type="submission" date="2016-03" db="EMBL/GenBank/DDBJ databases">
        <authorList>
            <person name="Ploux O."/>
        </authorList>
    </citation>
    <scope>NUCLEOTIDE SEQUENCE [LARGE SCALE GENOMIC DNA]</scope>
    <source>
        <strain evidence="7 8">UAMH 11012</strain>
    </source>
</reference>
<proteinExistence type="inferred from homology"/>
<dbReference type="FunFam" id="3.40.30.10:FF:000016">
    <property type="entry name" value="Glutathione S-transferase F2"/>
    <property type="match status" value="1"/>
</dbReference>
<feature type="domain" description="GST N-terminal" evidence="5">
    <location>
        <begin position="1"/>
        <end position="83"/>
    </location>
</feature>
<name>A0A1L7XRI2_9HELO</name>
<gene>
    <name evidence="7" type="ORF">PAC_17436</name>
</gene>
<dbReference type="PROSITE" id="PS50405">
    <property type="entry name" value="GST_CTER"/>
    <property type="match status" value="1"/>
</dbReference>
<dbReference type="InterPro" id="IPR010987">
    <property type="entry name" value="Glutathione-S-Trfase_C-like"/>
</dbReference>
<dbReference type="EMBL" id="FJOG01000044">
    <property type="protein sequence ID" value="CZR67537.1"/>
    <property type="molecule type" value="Genomic_DNA"/>
</dbReference>
<dbReference type="InterPro" id="IPR036249">
    <property type="entry name" value="Thioredoxin-like_sf"/>
</dbReference>
<evidence type="ECO:0000259" key="5">
    <source>
        <dbReference type="PROSITE" id="PS50404"/>
    </source>
</evidence>
<evidence type="ECO:0000256" key="4">
    <source>
        <dbReference type="RuleBase" id="RU003494"/>
    </source>
</evidence>
<dbReference type="SUPFAM" id="SSF47616">
    <property type="entry name" value="GST C-terminal domain-like"/>
    <property type="match status" value="1"/>
</dbReference>
<keyword evidence="8" id="KW-1185">Reference proteome</keyword>
<dbReference type="AlphaFoldDB" id="A0A1L7XRI2"/>
<evidence type="ECO:0000256" key="1">
    <source>
        <dbReference type="ARBA" id="ARBA00012452"/>
    </source>
</evidence>
<dbReference type="Gene3D" id="1.20.1050.10">
    <property type="match status" value="1"/>
</dbReference>
<dbReference type="OrthoDB" id="249703at2759"/>
<dbReference type="GO" id="GO:0006749">
    <property type="term" value="P:glutathione metabolic process"/>
    <property type="evidence" value="ECO:0007669"/>
    <property type="project" value="TreeGrafter"/>
</dbReference>
<dbReference type="InterPro" id="IPR004046">
    <property type="entry name" value="GST_C"/>
</dbReference>
<dbReference type="PROSITE" id="PS50404">
    <property type="entry name" value="GST_NTER"/>
    <property type="match status" value="1"/>
</dbReference>
<dbReference type="STRING" id="576137.A0A1L7XRI2"/>
<evidence type="ECO:0000259" key="6">
    <source>
        <dbReference type="PROSITE" id="PS50405"/>
    </source>
</evidence>
<dbReference type="Gene3D" id="3.40.30.10">
    <property type="entry name" value="Glutaredoxin"/>
    <property type="match status" value="1"/>
</dbReference>